<feature type="domain" description="Sulfide dehydrogenase [flavocytochrome c] flavoprotein chain central" evidence="5">
    <location>
        <begin position="166"/>
        <end position="279"/>
    </location>
</feature>
<feature type="domain" description="FAD/NAD(P)-binding" evidence="3">
    <location>
        <begin position="35"/>
        <end position="137"/>
    </location>
</feature>
<dbReference type="InterPro" id="IPR023753">
    <property type="entry name" value="FAD/NAD-binding_dom"/>
</dbReference>
<keyword evidence="2" id="KW-0274">FAD</keyword>
<dbReference type="Pfam" id="PF07992">
    <property type="entry name" value="Pyr_redox_2"/>
    <property type="match status" value="1"/>
</dbReference>
<dbReference type="InterPro" id="IPR049386">
    <property type="entry name" value="FCSD_central"/>
</dbReference>
<dbReference type="PANTHER" id="PTHR43755:SF1">
    <property type="entry name" value="FAD-DEPENDENT PYRIDINE NUCLEOTIDE-DISULPHIDE OXIDOREDUCTASE"/>
    <property type="match status" value="1"/>
</dbReference>
<dbReference type="Pfam" id="PF09242">
    <property type="entry name" value="FCSD-flav_bind"/>
    <property type="match status" value="1"/>
</dbReference>
<evidence type="ECO:0000313" key="7">
    <source>
        <dbReference type="Proteomes" id="UP000586093"/>
    </source>
</evidence>
<evidence type="ECO:0000259" key="4">
    <source>
        <dbReference type="Pfam" id="PF09242"/>
    </source>
</evidence>
<dbReference type="Proteomes" id="UP000586093">
    <property type="component" value="Unassembled WGS sequence"/>
</dbReference>
<organism evidence="6 7">
    <name type="scientific">Aquariibacter albus</name>
    <dbReference type="NCBI Taxonomy" id="2759899"/>
    <lineage>
        <taxon>Bacteria</taxon>
        <taxon>Pseudomonadati</taxon>
        <taxon>Pseudomonadota</taxon>
        <taxon>Betaproteobacteria</taxon>
        <taxon>Burkholderiales</taxon>
        <taxon>Sphaerotilaceae</taxon>
        <taxon>Aquariibacter</taxon>
    </lineage>
</organism>
<dbReference type="Gene3D" id="3.90.760.10">
    <property type="entry name" value="Flavocytochrome c sulphide dehydrogenase, flavin-binding domain"/>
    <property type="match status" value="1"/>
</dbReference>
<evidence type="ECO:0000256" key="1">
    <source>
        <dbReference type="ARBA" id="ARBA00022630"/>
    </source>
</evidence>
<keyword evidence="7" id="KW-1185">Reference proteome</keyword>
<dbReference type="PANTHER" id="PTHR43755">
    <property type="match status" value="1"/>
</dbReference>
<gene>
    <name evidence="6" type="ORF">H4F90_12680</name>
</gene>
<proteinExistence type="predicted"/>
<dbReference type="GO" id="GO:0016491">
    <property type="term" value="F:oxidoreductase activity"/>
    <property type="evidence" value="ECO:0007669"/>
    <property type="project" value="InterPro"/>
</dbReference>
<name>A0A839HKZ9_9BURK</name>
<comment type="caution">
    <text evidence="6">The sequence shown here is derived from an EMBL/GenBank/DDBJ whole genome shotgun (WGS) entry which is preliminary data.</text>
</comment>
<dbReference type="InterPro" id="IPR006311">
    <property type="entry name" value="TAT_signal"/>
</dbReference>
<dbReference type="SUPFAM" id="SSF55424">
    <property type="entry name" value="FAD/NAD-linked reductases, dimerisation (C-terminal) domain"/>
    <property type="match status" value="1"/>
</dbReference>
<sequence>MSLQRRSFLAASLGGLGASTLGGCASLGGQAPIGRVVVIGGGFGGATAAKYLRKWEPRLEVTLVERNEFFVSCPISNLVLSGHKQIGELTLPYSGLARHGVKVVRDEATAIDLDKRQVRLARGEPLPYDRLIVSPGIDFQFDKVAGLAAAVESGQVQHAWKAGPQTVALRKQLEALPDGGVFAISIPKAPYRCPPGPYERASVVAQYFKQHKPKSKLLVLDGNPDIVSKKGLFLKAWNELYPGLIEYRPNHEVVEFDARGRVARTQVEDVKADLFNIIPPQQAGKVAAPFISVNKQWVGVEFQGFESTVAPGVHVIGDAIAAAPGMPKSGFQANNHGKVVADAVIAQLTGQPLAETPIIANTCYSFVSDQEVVHVASVHRYDAEKKTLTVVEGSGGLSSARNALEARYALDWAQSIWADALA</sequence>
<reference evidence="6 7" key="1">
    <citation type="submission" date="2020-08" db="EMBL/GenBank/DDBJ databases">
        <title>Aquariorum lacteus gen. nov., sp. nov., a new member of the family Comamonadaceae, isolated from freshwater aquarium.</title>
        <authorList>
            <person name="Chun S.-J."/>
        </authorList>
    </citation>
    <scope>NUCLEOTIDE SEQUENCE [LARGE SCALE GENOMIC DNA]</scope>
    <source>
        <strain evidence="6 7">SJAQ100</strain>
    </source>
</reference>
<feature type="domain" description="Flavocytochrome c sulphide dehydrogenase flavin-binding" evidence="4">
    <location>
        <begin position="356"/>
        <end position="421"/>
    </location>
</feature>
<dbReference type="Gene3D" id="3.50.50.60">
    <property type="entry name" value="FAD/NAD(P)-binding domain"/>
    <property type="match status" value="2"/>
</dbReference>
<dbReference type="InterPro" id="IPR052541">
    <property type="entry name" value="SQRD"/>
</dbReference>
<evidence type="ECO:0000256" key="2">
    <source>
        <dbReference type="ARBA" id="ARBA00022827"/>
    </source>
</evidence>
<dbReference type="InterPro" id="IPR037092">
    <property type="entry name" value="FlavoCytC_S_DH_flav-bd_sf"/>
</dbReference>
<dbReference type="PROSITE" id="PS51318">
    <property type="entry name" value="TAT"/>
    <property type="match status" value="1"/>
</dbReference>
<evidence type="ECO:0000313" key="6">
    <source>
        <dbReference type="EMBL" id="MBB1162833.1"/>
    </source>
</evidence>
<dbReference type="SUPFAM" id="SSF51905">
    <property type="entry name" value="FAD/NAD(P)-binding domain"/>
    <property type="match status" value="2"/>
</dbReference>
<evidence type="ECO:0000259" key="3">
    <source>
        <dbReference type="Pfam" id="PF07992"/>
    </source>
</evidence>
<dbReference type="InterPro" id="IPR036188">
    <property type="entry name" value="FAD/NAD-bd_sf"/>
</dbReference>
<accession>A0A839HKZ9</accession>
<dbReference type="PROSITE" id="PS51257">
    <property type="entry name" value="PROKAR_LIPOPROTEIN"/>
    <property type="match status" value="1"/>
</dbReference>
<evidence type="ECO:0000259" key="5">
    <source>
        <dbReference type="Pfam" id="PF21706"/>
    </source>
</evidence>
<dbReference type="InterPro" id="IPR016156">
    <property type="entry name" value="FAD/NAD-linked_Rdtase_dimer_sf"/>
</dbReference>
<keyword evidence="1" id="KW-0285">Flavoprotein</keyword>
<dbReference type="Pfam" id="PF21706">
    <property type="entry name" value="FCSD_central"/>
    <property type="match status" value="1"/>
</dbReference>
<dbReference type="EMBL" id="JACIVI010000005">
    <property type="protein sequence ID" value="MBB1162833.1"/>
    <property type="molecule type" value="Genomic_DNA"/>
</dbReference>
<dbReference type="AlphaFoldDB" id="A0A839HKZ9"/>
<dbReference type="GO" id="GO:0050660">
    <property type="term" value="F:flavin adenine dinucleotide binding"/>
    <property type="evidence" value="ECO:0007669"/>
    <property type="project" value="InterPro"/>
</dbReference>
<dbReference type="InterPro" id="IPR015323">
    <property type="entry name" value="FlavoCytC_S_DH_flav-bd"/>
</dbReference>
<protein>
    <submittedName>
        <fullName evidence="6">FCSD flavin-binding domain-containing protein</fullName>
    </submittedName>
</protein>